<feature type="compositionally biased region" description="Low complexity" evidence="1">
    <location>
        <begin position="209"/>
        <end position="230"/>
    </location>
</feature>
<dbReference type="EMBL" id="JAEHOD010000028">
    <property type="protein sequence ID" value="KAG2445097.1"/>
    <property type="molecule type" value="Genomic_DNA"/>
</dbReference>
<keyword evidence="2" id="KW-0472">Membrane</keyword>
<keyword evidence="2" id="KW-0812">Transmembrane</keyword>
<accession>A0A835WCX8</accession>
<evidence type="ECO:0000313" key="4">
    <source>
        <dbReference type="Proteomes" id="UP000613740"/>
    </source>
</evidence>
<feature type="transmembrane region" description="Helical" evidence="2">
    <location>
        <begin position="36"/>
        <end position="57"/>
    </location>
</feature>
<reference evidence="3" key="1">
    <citation type="journal article" date="2020" name="bioRxiv">
        <title>Comparative genomics of Chlamydomonas.</title>
        <authorList>
            <person name="Craig R.J."/>
            <person name="Hasan A.R."/>
            <person name="Ness R.W."/>
            <person name="Keightley P.D."/>
        </authorList>
    </citation>
    <scope>NUCLEOTIDE SEQUENCE</scope>
    <source>
        <strain evidence="3">CCAP 11/173</strain>
    </source>
</reference>
<dbReference type="OrthoDB" id="10639022at2759"/>
<keyword evidence="2" id="KW-1133">Transmembrane helix</keyword>
<evidence type="ECO:0000313" key="3">
    <source>
        <dbReference type="EMBL" id="KAG2445097.1"/>
    </source>
</evidence>
<feature type="compositionally biased region" description="Gly residues" evidence="1">
    <location>
        <begin position="234"/>
        <end position="255"/>
    </location>
</feature>
<name>A0A835WCX8_9CHLO</name>
<dbReference type="Proteomes" id="UP000613740">
    <property type="component" value="Unassembled WGS sequence"/>
</dbReference>
<feature type="compositionally biased region" description="Gly residues" evidence="1">
    <location>
        <begin position="434"/>
        <end position="451"/>
    </location>
</feature>
<feature type="region of interest" description="Disordered" evidence="1">
    <location>
        <begin position="275"/>
        <end position="391"/>
    </location>
</feature>
<feature type="compositionally biased region" description="Low complexity" evidence="1">
    <location>
        <begin position="319"/>
        <end position="333"/>
    </location>
</feature>
<comment type="caution">
    <text evidence="3">The sequence shown here is derived from an EMBL/GenBank/DDBJ whole genome shotgun (WGS) entry which is preliminary data.</text>
</comment>
<feature type="region of interest" description="Disordered" evidence="1">
    <location>
        <begin position="144"/>
        <end position="172"/>
    </location>
</feature>
<organism evidence="3 4">
    <name type="scientific">Chlamydomonas schloesseri</name>
    <dbReference type="NCBI Taxonomy" id="2026947"/>
    <lineage>
        <taxon>Eukaryota</taxon>
        <taxon>Viridiplantae</taxon>
        <taxon>Chlorophyta</taxon>
        <taxon>core chlorophytes</taxon>
        <taxon>Chlorophyceae</taxon>
        <taxon>CS clade</taxon>
        <taxon>Chlamydomonadales</taxon>
        <taxon>Chlamydomonadaceae</taxon>
        <taxon>Chlamydomonas</taxon>
    </lineage>
</organism>
<sequence length="564" mass="52677">MDRGTVNSRGRLRRVQPQPTFGTAAFVIPKGVLTGALVIGAAGLLIAIGISVYLVFLRRTRAVAGAKGRRRIPSGSGQADAEVVVEDRRWARGGRRGAGGGLLATLPSVDYTPFRGLGDNSPRGGGGSFFSGLMGRLLSNLRATSRRDPDDYDDGWDGASTGRSTGPRFMASTVSGKPLQVVVKTAAVAARHPDASSLSLPLTSGAAAASSLPLSQQQQQQQRQQQRQASYAFGGPGGGGGGGGGGNVSGGGGLDPTGQSAERYLHTLWESMHSTGPVVGSSSSGASGGANGGVNGGGGGSGAKSRGGAAGAAGGQHGRGVSPAAGAAVAAPARLDVHDGEGAGAAGPGPGPAGLPPGLPPLRVGGGGGAGPRSGASTSGPSSSSARGGMGTAATAVASAAGEAGGGGGTPLARISLGAGAAFPDSIGQPGSAKSGGGGDAAPGGGGGGGSAGAAGTVVGISLGGAGDSIPGLSSSYAEAAMVALMAAGGAISNTPQRGGGGGGGGPGGGGSVDPAVAWYGKKMAGAQQAAGSTSVTATSVAAAAAVGAVGAADAGPGAKAHLA</sequence>
<gene>
    <name evidence="3" type="ORF">HYH02_008964</name>
</gene>
<evidence type="ECO:0000256" key="1">
    <source>
        <dbReference type="SAM" id="MobiDB-lite"/>
    </source>
</evidence>
<keyword evidence="4" id="KW-1185">Reference proteome</keyword>
<feature type="compositionally biased region" description="Gly residues" evidence="1">
    <location>
        <begin position="286"/>
        <end position="302"/>
    </location>
</feature>
<evidence type="ECO:0000256" key="2">
    <source>
        <dbReference type="SAM" id="Phobius"/>
    </source>
</evidence>
<feature type="compositionally biased region" description="Gly residues" evidence="1">
    <location>
        <begin position="308"/>
        <end position="318"/>
    </location>
</feature>
<feature type="region of interest" description="Disordered" evidence="1">
    <location>
        <begin position="424"/>
        <end position="451"/>
    </location>
</feature>
<feature type="region of interest" description="Disordered" evidence="1">
    <location>
        <begin position="209"/>
        <end position="259"/>
    </location>
</feature>
<dbReference type="AlphaFoldDB" id="A0A835WCX8"/>
<feature type="compositionally biased region" description="Pro residues" evidence="1">
    <location>
        <begin position="349"/>
        <end position="360"/>
    </location>
</feature>
<proteinExistence type="predicted"/>
<protein>
    <submittedName>
        <fullName evidence="3">Uncharacterized protein</fullName>
    </submittedName>
</protein>
<feature type="compositionally biased region" description="Low complexity" evidence="1">
    <location>
        <begin position="373"/>
        <end position="391"/>
    </location>
</feature>
<feature type="compositionally biased region" description="Low complexity" evidence="1">
    <location>
        <begin position="276"/>
        <end position="285"/>
    </location>
</feature>